<evidence type="ECO:0000256" key="2">
    <source>
        <dbReference type="SAM" id="Phobius"/>
    </source>
</evidence>
<evidence type="ECO:0000313" key="5">
    <source>
        <dbReference type="Proteomes" id="UP000016562"/>
    </source>
</evidence>
<sequence length="392" mass="42643">MPNPKLSNQPSLDDIVEFGNTLHRSGCPPYKVEKFTQHYARQQGMPSMVQALPTSINYQFPEDNNKVIMKRLEPASIDLSLLAQTIGRLERSDSEISQTPFHYPKWAVALANLSIPPAYLLLIGSTLEAIGFATILGLLVWGCQQVLTGRRTIAVEFIAALLTGICVAGISSLGYPIPVYALCIAAVVLFVPGLSIANALECLAFNDLVSGTSLLGQSMLTLIKLFIGIFMGLHIGETMWGVSDYLTYTNDVPTWMHIAGLPVISLAIGIIFNARPKDMLLGFPVAILGMWGPYYLGFGSGWIVGTWLTTVIITLYGTWMAKRMHLTGSIYILQGIIILVPGSRVLVSASQSVFEQPILPIPSIGLSALFMFAAIMAGQITAYSIYSPKIER</sequence>
<feature type="transmembrane region" description="Helical" evidence="2">
    <location>
        <begin position="331"/>
        <end position="354"/>
    </location>
</feature>
<accession>U3AYU8</accession>
<dbReference type="GO" id="GO:0022857">
    <property type="term" value="F:transmembrane transporter activity"/>
    <property type="evidence" value="ECO:0007669"/>
    <property type="project" value="InterPro"/>
</dbReference>
<keyword evidence="5" id="KW-1185">Reference proteome</keyword>
<gene>
    <name evidence="4" type="ORF">VEZ01S_07_00920</name>
</gene>
<name>U3AYU8_9VIBR</name>
<dbReference type="GO" id="GO:0016020">
    <property type="term" value="C:membrane"/>
    <property type="evidence" value="ECO:0007669"/>
    <property type="project" value="UniProtKB-SubCell"/>
</dbReference>
<dbReference type="PANTHER" id="PTHR31082">
    <property type="entry name" value="PHEROMONE-REGULATED MEMBRANE PROTEIN 10"/>
    <property type="match status" value="1"/>
</dbReference>
<dbReference type="OrthoDB" id="1490274at2"/>
<dbReference type="PANTHER" id="PTHR31082:SF4">
    <property type="entry name" value="PHEROMONE-REGULATED MEMBRANE PROTEIN 10"/>
    <property type="match status" value="1"/>
</dbReference>
<feature type="domain" description="Threonine/serine exporter-like N-terminal" evidence="3">
    <location>
        <begin position="15"/>
        <end position="235"/>
    </location>
</feature>
<keyword evidence="2" id="KW-0812">Transmembrane</keyword>
<dbReference type="InterPro" id="IPR010619">
    <property type="entry name" value="ThrE-like_N"/>
</dbReference>
<feature type="transmembrane region" description="Helical" evidence="2">
    <location>
        <begin position="118"/>
        <end position="141"/>
    </location>
</feature>
<feature type="transmembrane region" description="Helical" evidence="2">
    <location>
        <begin position="302"/>
        <end position="319"/>
    </location>
</feature>
<dbReference type="Pfam" id="PF06738">
    <property type="entry name" value="ThrE"/>
    <property type="match status" value="1"/>
</dbReference>
<dbReference type="STRING" id="1219080.VEZ01S_07_00920"/>
<evidence type="ECO:0000256" key="1">
    <source>
        <dbReference type="ARBA" id="ARBA00034125"/>
    </source>
</evidence>
<reference evidence="4 5" key="1">
    <citation type="submission" date="2013-09" db="EMBL/GenBank/DDBJ databases">
        <title>Whole genome shotgun sequence of Vibrio ezurae NBRC 102218.</title>
        <authorList>
            <person name="Yoshida I."/>
            <person name="Hosoyama A."/>
            <person name="Numata M."/>
            <person name="Hashimoto M."/>
            <person name="Hosoyama Y."/>
            <person name="Tsuchikane K."/>
            <person name="Noguchi M."/>
            <person name="Hirakata S."/>
            <person name="Ichikawa N."/>
            <person name="Ohji S."/>
            <person name="Yamazoe A."/>
            <person name="Fujita N."/>
        </authorList>
    </citation>
    <scope>NUCLEOTIDE SEQUENCE [LARGE SCALE GENOMIC DNA]</scope>
    <source>
        <strain evidence="4 5">NBRC 102218</strain>
    </source>
</reference>
<organism evidence="4 5">
    <name type="scientific">Vibrio ezurae NBRC 102218</name>
    <dbReference type="NCBI Taxonomy" id="1219080"/>
    <lineage>
        <taxon>Bacteria</taxon>
        <taxon>Pseudomonadati</taxon>
        <taxon>Pseudomonadota</taxon>
        <taxon>Gammaproteobacteria</taxon>
        <taxon>Vibrionales</taxon>
        <taxon>Vibrionaceae</taxon>
        <taxon>Vibrio</taxon>
    </lineage>
</organism>
<feature type="transmembrane region" description="Helical" evidence="2">
    <location>
        <begin position="212"/>
        <end position="235"/>
    </location>
</feature>
<evidence type="ECO:0000313" key="4">
    <source>
        <dbReference type="EMBL" id="GAD78915.1"/>
    </source>
</evidence>
<feature type="transmembrane region" description="Helical" evidence="2">
    <location>
        <begin position="179"/>
        <end position="200"/>
    </location>
</feature>
<feature type="transmembrane region" description="Helical" evidence="2">
    <location>
        <begin position="366"/>
        <end position="386"/>
    </location>
</feature>
<proteinExistence type="inferred from homology"/>
<evidence type="ECO:0000259" key="3">
    <source>
        <dbReference type="Pfam" id="PF06738"/>
    </source>
</evidence>
<keyword evidence="2" id="KW-1133">Transmembrane helix</keyword>
<dbReference type="eggNOG" id="COG3610">
    <property type="taxonomic scope" value="Bacteria"/>
</dbReference>
<dbReference type="AlphaFoldDB" id="U3AYU8"/>
<comment type="similarity">
    <text evidence="1">Belongs to the ThrE exporter (TC 2.A.79) family.</text>
</comment>
<comment type="caution">
    <text evidence="4">The sequence shown here is derived from an EMBL/GenBank/DDBJ whole genome shotgun (WGS) entry which is preliminary data.</text>
</comment>
<protein>
    <recommendedName>
        <fullName evidence="3">Threonine/serine exporter-like N-terminal domain-containing protein</fullName>
    </recommendedName>
</protein>
<feature type="transmembrane region" description="Helical" evidence="2">
    <location>
        <begin position="255"/>
        <end position="272"/>
    </location>
</feature>
<keyword evidence="2" id="KW-0472">Membrane</keyword>
<dbReference type="EMBL" id="BATM01000007">
    <property type="protein sequence ID" value="GAD78915.1"/>
    <property type="molecule type" value="Genomic_DNA"/>
</dbReference>
<dbReference type="InterPro" id="IPR051361">
    <property type="entry name" value="ThrE/Ser_Exporter"/>
</dbReference>
<dbReference type="Proteomes" id="UP000016562">
    <property type="component" value="Unassembled WGS sequence"/>
</dbReference>
<dbReference type="eggNOG" id="COG2966">
    <property type="taxonomic scope" value="Bacteria"/>
</dbReference>
<feature type="transmembrane region" description="Helical" evidence="2">
    <location>
        <begin position="153"/>
        <end position="173"/>
    </location>
</feature>
<feature type="transmembrane region" description="Helical" evidence="2">
    <location>
        <begin position="279"/>
        <end position="296"/>
    </location>
</feature>